<gene>
    <name evidence="2" type="ORF">SCAR479_09484</name>
</gene>
<comment type="caution">
    <text evidence="2">The sequence shown here is derived from an EMBL/GenBank/DDBJ whole genome shotgun (WGS) entry which is preliminary data.</text>
</comment>
<organism evidence="2 3">
    <name type="scientific">Seiridium cardinale</name>
    <dbReference type="NCBI Taxonomy" id="138064"/>
    <lineage>
        <taxon>Eukaryota</taxon>
        <taxon>Fungi</taxon>
        <taxon>Dikarya</taxon>
        <taxon>Ascomycota</taxon>
        <taxon>Pezizomycotina</taxon>
        <taxon>Sordariomycetes</taxon>
        <taxon>Xylariomycetidae</taxon>
        <taxon>Amphisphaeriales</taxon>
        <taxon>Sporocadaceae</taxon>
        <taxon>Seiridium</taxon>
    </lineage>
</organism>
<evidence type="ECO:0000313" key="3">
    <source>
        <dbReference type="Proteomes" id="UP001465668"/>
    </source>
</evidence>
<sequence length="306" mass="34543">MASFGDSVSALVETYTKCLRLLKAFKSGSSDTQSIDPLSAEVQSLRSSIRSDRAKVRKAYSLRLSKVGKRLEKGDSRSKSALRRILERLKNAITKLLGMAKVQRPAVDYESLMSLSNSSRTGAIKTMHRLSSRLSSSSSLSRDSRRASSRAHSQGSQDNGRLSPRHGGTHSNSATSNREKGKISKEARVPVHKKPAFEENERRKRPHTEHVDRRKREHDSRSATKTPSRENLPARMPNRISYISMSSDSTKLGEIPQRRSRLVRRSEANSLEEYSIQPIYPLYPYQPPAKEKRGLLRRIFGRGDRD</sequence>
<accession>A0ABR2XJ51</accession>
<evidence type="ECO:0000256" key="1">
    <source>
        <dbReference type="SAM" id="MobiDB-lite"/>
    </source>
</evidence>
<evidence type="ECO:0000313" key="2">
    <source>
        <dbReference type="EMBL" id="KAK9773843.1"/>
    </source>
</evidence>
<proteinExistence type="predicted"/>
<feature type="compositionally biased region" description="Basic and acidic residues" evidence="1">
    <location>
        <begin position="177"/>
        <end position="222"/>
    </location>
</feature>
<feature type="region of interest" description="Disordered" evidence="1">
    <location>
        <begin position="128"/>
        <end position="233"/>
    </location>
</feature>
<feature type="compositionally biased region" description="Low complexity" evidence="1">
    <location>
        <begin position="132"/>
        <end position="141"/>
    </location>
</feature>
<protein>
    <submittedName>
        <fullName evidence="2">Uncharacterized protein</fullName>
    </submittedName>
</protein>
<dbReference type="Proteomes" id="UP001465668">
    <property type="component" value="Unassembled WGS sequence"/>
</dbReference>
<reference evidence="2 3" key="1">
    <citation type="submission" date="2024-02" db="EMBL/GenBank/DDBJ databases">
        <title>First draft genome assembly of two strains of Seiridium cardinale.</title>
        <authorList>
            <person name="Emiliani G."/>
            <person name="Scali E."/>
        </authorList>
    </citation>
    <scope>NUCLEOTIDE SEQUENCE [LARGE SCALE GENOMIC DNA]</scope>
    <source>
        <strain evidence="2 3">BM-138-000479</strain>
    </source>
</reference>
<name>A0ABR2XJ51_9PEZI</name>
<dbReference type="EMBL" id="JARVKM010000047">
    <property type="protein sequence ID" value="KAK9773843.1"/>
    <property type="molecule type" value="Genomic_DNA"/>
</dbReference>
<keyword evidence="3" id="KW-1185">Reference proteome</keyword>